<feature type="domain" description="ABC transporter" evidence="12">
    <location>
        <begin position="1135"/>
        <end position="1410"/>
    </location>
</feature>
<evidence type="ECO:0000256" key="1">
    <source>
        <dbReference type="ARBA" id="ARBA00004128"/>
    </source>
</evidence>
<dbReference type="GO" id="GO:0005524">
    <property type="term" value="F:ATP binding"/>
    <property type="evidence" value="ECO:0007669"/>
    <property type="project" value="UniProtKB-KW"/>
</dbReference>
<evidence type="ECO:0000259" key="13">
    <source>
        <dbReference type="PROSITE" id="PS50929"/>
    </source>
</evidence>
<keyword evidence="4" id="KW-0677">Repeat</keyword>
<feature type="compositionally biased region" description="Basic and acidic residues" evidence="9">
    <location>
        <begin position="737"/>
        <end position="750"/>
    </location>
</feature>
<dbReference type="CDD" id="cd18580">
    <property type="entry name" value="ABC_6TM_ABCC_D2"/>
    <property type="match status" value="1"/>
</dbReference>
<dbReference type="PROSITE" id="PS50929">
    <property type="entry name" value="ABC_TM1F"/>
    <property type="match status" value="2"/>
</dbReference>
<dbReference type="InterPro" id="IPR003439">
    <property type="entry name" value="ABC_transporter-like_ATP-bd"/>
</dbReference>
<dbReference type="PROSITE" id="PS50893">
    <property type="entry name" value="ABC_TRANSPORTER_2"/>
    <property type="match status" value="2"/>
</dbReference>
<evidence type="ECO:0000256" key="5">
    <source>
        <dbReference type="ARBA" id="ARBA00022741"/>
    </source>
</evidence>
<dbReference type="EMBL" id="JAAAID010000111">
    <property type="protein sequence ID" value="KAG0022326.1"/>
    <property type="molecule type" value="Genomic_DNA"/>
</dbReference>
<keyword evidence="7 10" id="KW-1133">Transmembrane helix</keyword>
<dbReference type="SUPFAM" id="SSF52540">
    <property type="entry name" value="P-loop containing nucleoside triphosphate hydrolases"/>
    <property type="match status" value="3"/>
</dbReference>
<evidence type="ECO:0000256" key="4">
    <source>
        <dbReference type="ARBA" id="ARBA00022737"/>
    </source>
</evidence>
<dbReference type="InterPro" id="IPR011527">
    <property type="entry name" value="ABC1_TM_dom"/>
</dbReference>
<dbReference type="PANTHER" id="PTHR24223:SF443">
    <property type="entry name" value="MULTIDRUG-RESISTANCE LIKE PROTEIN 1, ISOFORM I"/>
    <property type="match status" value="1"/>
</dbReference>
<evidence type="ECO:0000256" key="6">
    <source>
        <dbReference type="ARBA" id="ARBA00022840"/>
    </source>
</evidence>
<evidence type="ECO:0000256" key="8">
    <source>
        <dbReference type="ARBA" id="ARBA00023136"/>
    </source>
</evidence>
<keyword evidence="2" id="KW-0813">Transport</keyword>
<evidence type="ECO:0000256" key="3">
    <source>
        <dbReference type="ARBA" id="ARBA00022692"/>
    </source>
</evidence>
<dbReference type="InterPro" id="IPR050173">
    <property type="entry name" value="ABC_transporter_C-like"/>
</dbReference>
<accession>A0A9P6T3J6</accession>
<evidence type="ECO:0000259" key="12">
    <source>
        <dbReference type="PROSITE" id="PS50893"/>
    </source>
</evidence>
<keyword evidence="11" id="KW-0732">Signal</keyword>
<feature type="transmembrane region" description="Helical" evidence="10">
    <location>
        <begin position="173"/>
        <end position="196"/>
    </location>
</feature>
<feature type="domain" description="ABC transporter" evidence="12">
    <location>
        <begin position="487"/>
        <end position="710"/>
    </location>
</feature>
<evidence type="ECO:0000256" key="2">
    <source>
        <dbReference type="ARBA" id="ARBA00022448"/>
    </source>
</evidence>
<evidence type="ECO:0000313" key="15">
    <source>
        <dbReference type="Proteomes" id="UP000703661"/>
    </source>
</evidence>
<dbReference type="FunFam" id="3.40.50.300:FF:000163">
    <property type="entry name" value="Multidrug resistance-associated protein member 4"/>
    <property type="match status" value="1"/>
</dbReference>
<feature type="transmembrane region" description="Helical" evidence="10">
    <location>
        <begin position="277"/>
        <end position="295"/>
    </location>
</feature>
<dbReference type="Pfam" id="PF00005">
    <property type="entry name" value="ABC_tran"/>
    <property type="match status" value="3"/>
</dbReference>
<feature type="transmembrane region" description="Helical" evidence="10">
    <location>
        <begin position="840"/>
        <end position="871"/>
    </location>
</feature>
<protein>
    <recommendedName>
        <fullName evidence="16">P-loop containing nucleoside triphosphate hydrolase protein</fullName>
    </recommendedName>
</protein>
<name>A0A9P6T3J6_9FUNG</name>
<dbReference type="CDD" id="cd03250">
    <property type="entry name" value="ABCC_MRP_domain1"/>
    <property type="match status" value="1"/>
</dbReference>
<dbReference type="PANTHER" id="PTHR24223">
    <property type="entry name" value="ATP-BINDING CASSETTE SUB-FAMILY C"/>
    <property type="match status" value="1"/>
</dbReference>
<dbReference type="Gene3D" id="1.20.1560.10">
    <property type="entry name" value="ABC transporter type 1, transmembrane domain"/>
    <property type="match status" value="2"/>
</dbReference>
<evidence type="ECO:0000256" key="7">
    <source>
        <dbReference type="ARBA" id="ARBA00022989"/>
    </source>
</evidence>
<reference evidence="14" key="1">
    <citation type="journal article" date="2020" name="Fungal Divers.">
        <title>Resolving the Mortierellaceae phylogeny through synthesis of multi-gene phylogenetics and phylogenomics.</title>
        <authorList>
            <person name="Vandepol N."/>
            <person name="Liber J."/>
            <person name="Desiro A."/>
            <person name="Na H."/>
            <person name="Kennedy M."/>
            <person name="Barry K."/>
            <person name="Grigoriev I.V."/>
            <person name="Miller A.N."/>
            <person name="O'Donnell K."/>
            <person name="Stajich J.E."/>
            <person name="Bonito G."/>
        </authorList>
    </citation>
    <scope>NUCLEOTIDE SEQUENCE</scope>
    <source>
        <strain evidence="14">NRRL 2769</strain>
    </source>
</reference>
<dbReference type="InterPro" id="IPR044746">
    <property type="entry name" value="ABCC_6TM_D1"/>
</dbReference>
<gene>
    <name evidence="14" type="ORF">BGZ80_000525</name>
</gene>
<feature type="region of interest" description="Disordered" evidence="9">
    <location>
        <begin position="1196"/>
        <end position="1230"/>
    </location>
</feature>
<dbReference type="InterPro" id="IPR017871">
    <property type="entry name" value="ABC_transporter-like_CS"/>
</dbReference>
<dbReference type="FunFam" id="3.40.50.300:FF:000997">
    <property type="entry name" value="Multidrug resistance-associated protein 1"/>
    <property type="match status" value="1"/>
</dbReference>
<keyword evidence="6" id="KW-0067">ATP-binding</keyword>
<dbReference type="InterPro" id="IPR027417">
    <property type="entry name" value="P-loop_NTPase"/>
</dbReference>
<evidence type="ECO:0008006" key="16">
    <source>
        <dbReference type="Google" id="ProtNLM"/>
    </source>
</evidence>
<feature type="transmembrane region" description="Helical" evidence="10">
    <location>
        <begin position="361"/>
        <end position="386"/>
    </location>
</feature>
<feature type="domain" description="ABC transmembrane type-1" evidence="13">
    <location>
        <begin position="165"/>
        <end position="429"/>
    </location>
</feature>
<sequence length="1415" mass="157813">MVGLLLLGFIIEAWPRGSTKVQKGSTDPIYEKANLFSQVTYYFYQPIVSLSVKRPLTMEDIANQLPSSNLTKNCYADLDYFWTRVLQKASAKKAAAKWKIWRTEKTPTPSLFWTIIRVHLAHAPALVALRLFRVFATYAEPALLIPLLAFFQDVQRESLDTSSDSNISDKTSLSYGLFLVAAMFLAGLANTILIVVSRQYCIMRGIETRSALMAMIYRKSLRLSPGARQKSTTGAITNHMSVDADTWSDGAIFLTMWIAIVAEIAVGLWLLYGLLGWSVWVGLFSIVALTPLQTWRVNVFRKLQSEKSAHMDERIRLTTESLSAIKIVKLYTWLVLGESPFLQKILAVRDLELGVLRRKGIVSAVMSIVFSSSTIIICLTTLSVFARWGGPDSTPGELTPQVVFVSMTLFAMLRRPISNLTDATASTISLLVSTKRIESFLLEEEIDMGAIDRENDVLRAEPGEPLVLIRDGTFSWAKPNSGDDSADETQGLLSMPEESVATLQHISLSIHRGTLVTVVGRVGQGKSSLLSAIIGEMYKSQGYVKTIGRIAYVPQQAWILNATLRENILFGKEFDEERYHRIVYACGLEPDIEMLPAGDMTEIGERGINLSGGQKQRVSLARAAYDDADIYLMDDPLSAVDAHVDRHLWTNLFGPQGLLQGKTRVLVTHGIHHLHEVDRVVLMKDGQIAEDGSYDELMGTKQTFYQLIKEYSVIHKTQENETVIVEDALESITNDSWPDRRRNETQRDENIGSTPVAGKSKAEKKDTDGKLITVERIDVGDLDKSVVSAYLSASSYKNVVLVIALHILSQASMVSTNLWLKYWITSNEQANKDKENPLSLNMFLFIFAMLTLVHVVVCIFLFWISFAVAAIRASKYLHQSMMTRIMRLPAAFFDTTPVGRIINRVSSDMASIDDRVAWKLFETTRRAISVIASLAVVAFTAPIFLLASPFIFYAYHIIQKYYLHASRSCKRAFQVTRSPIFQHFQETLGGVSTIRAMGLQDRFIQDNAAKSDCHANAFVAFGFTIRWVEVQTQLASCVVVLITSLWFVLTATRTIGDTVVDAATAGLALSFAMNISDSLIWFTRSYCDLYTHFICVERVQEISEMKTEAPLETDPDSSAGRAIQRGQWPPQQGAIEFMNYSTRYREGLDLVLRHLTFKVSAGEKIGIVGRTGAGKSSLTLALFRMIEAANSHWAKAMDNSERSQADPNKTNIDSASGGSEGSDIDDESIDGGRIEIDGVDISKLGLRDLREHLTIIPQEPILFAGSIRENLDPFQELEDAVLWEALERSHLKACVSSLAGGLSFQVSQNGENFSVGQRSLICLARALLRKSKILVLDEATSAVDVETDELIQQTIRTEFRDRTILTIAHRIKTVMDSDKILVLDQGKVIEYDSPKVLVQNEKSMFYRLAKQAGEI</sequence>
<comment type="subcellular location">
    <subcellularLocation>
        <location evidence="1">Vacuole membrane</location>
        <topology evidence="1">Multi-pass membrane protein</topology>
    </subcellularLocation>
</comment>
<keyword evidence="3 10" id="KW-0812">Transmembrane</keyword>
<dbReference type="Gene3D" id="3.40.50.300">
    <property type="entry name" value="P-loop containing nucleotide triphosphate hydrolases"/>
    <property type="match status" value="2"/>
</dbReference>
<feature type="transmembrane region" description="Helical" evidence="10">
    <location>
        <begin position="928"/>
        <end position="955"/>
    </location>
</feature>
<feature type="domain" description="ABC transmembrane type-1" evidence="13">
    <location>
        <begin position="800"/>
        <end position="1091"/>
    </location>
</feature>
<keyword evidence="8 10" id="KW-0472">Membrane</keyword>
<dbReference type="PROSITE" id="PS00211">
    <property type="entry name" value="ABC_TRANSPORTER_1"/>
    <property type="match status" value="2"/>
</dbReference>
<dbReference type="InterPro" id="IPR044726">
    <property type="entry name" value="ABCC_6TM_D2"/>
</dbReference>
<dbReference type="Proteomes" id="UP000703661">
    <property type="component" value="Unassembled WGS sequence"/>
</dbReference>
<feature type="region of interest" description="Disordered" evidence="9">
    <location>
        <begin position="735"/>
        <end position="764"/>
    </location>
</feature>
<dbReference type="InterPro" id="IPR036640">
    <property type="entry name" value="ABC1_TM_sf"/>
</dbReference>
<feature type="transmembrane region" description="Helical" evidence="10">
    <location>
        <begin position="250"/>
        <end position="271"/>
    </location>
</feature>
<keyword evidence="5" id="KW-0547">Nucleotide-binding</keyword>
<evidence type="ECO:0000256" key="10">
    <source>
        <dbReference type="SAM" id="Phobius"/>
    </source>
</evidence>
<dbReference type="Pfam" id="PF00664">
    <property type="entry name" value="ABC_membrane"/>
    <property type="match status" value="2"/>
</dbReference>
<dbReference type="SUPFAM" id="SSF90123">
    <property type="entry name" value="ABC transporter transmembrane region"/>
    <property type="match status" value="2"/>
</dbReference>
<feature type="signal peptide" evidence="11">
    <location>
        <begin position="1"/>
        <end position="15"/>
    </location>
</feature>
<proteinExistence type="predicted"/>
<dbReference type="InterPro" id="IPR003593">
    <property type="entry name" value="AAA+_ATPase"/>
</dbReference>
<dbReference type="GO" id="GO:0000329">
    <property type="term" value="C:fungal-type vacuole membrane"/>
    <property type="evidence" value="ECO:0007669"/>
    <property type="project" value="UniProtKB-ARBA"/>
</dbReference>
<dbReference type="GO" id="GO:0140359">
    <property type="term" value="F:ABC-type transporter activity"/>
    <property type="evidence" value="ECO:0007669"/>
    <property type="project" value="InterPro"/>
</dbReference>
<dbReference type="CDD" id="cd03244">
    <property type="entry name" value="ABCC_MRP_domain2"/>
    <property type="match status" value="1"/>
</dbReference>
<comment type="caution">
    <text evidence="14">The sequence shown here is derived from an EMBL/GenBank/DDBJ whole genome shotgun (WGS) entry which is preliminary data.</text>
</comment>
<dbReference type="SMART" id="SM00382">
    <property type="entry name" value="AAA"/>
    <property type="match status" value="2"/>
</dbReference>
<feature type="chain" id="PRO_5040149284" description="P-loop containing nucleoside triphosphate hydrolase protein" evidence="11">
    <location>
        <begin position="16"/>
        <end position="1415"/>
    </location>
</feature>
<keyword evidence="15" id="KW-1185">Reference proteome</keyword>
<evidence type="ECO:0000256" key="9">
    <source>
        <dbReference type="SAM" id="MobiDB-lite"/>
    </source>
</evidence>
<dbReference type="GO" id="GO:0016887">
    <property type="term" value="F:ATP hydrolysis activity"/>
    <property type="evidence" value="ECO:0007669"/>
    <property type="project" value="InterPro"/>
</dbReference>
<dbReference type="CDD" id="cd18579">
    <property type="entry name" value="ABC_6TM_ABCC_D1"/>
    <property type="match status" value="1"/>
</dbReference>
<evidence type="ECO:0000256" key="11">
    <source>
        <dbReference type="SAM" id="SignalP"/>
    </source>
</evidence>
<dbReference type="FunFam" id="1.20.1560.10:FF:000013">
    <property type="entry name" value="ABC transporter C family member 2"/>
    <property type="match status" value="1"/>
</dbReference>
<evidence type="ECO:0000313" key="14">
    <source>
        <dbReference type="EMBL" id="KAG0022326.1"/>
    </source>
</evidence>
<organism evidence="14 15">
    <name type="scientific">Entomortierella chlamydospora</name>
    <dbReference type="NCBI Taxonomy" id="101097"/>
    <lineage>
        <taxon>Eukaryota</taxon>
        <taxon>Fungi</taxon>
        <taxon>Fungi incertae sedis</taxon>
        <taxon>Mucoromycota</taxon>
        <taxon>Mortierellomycotina</taxon>
        <taxon>Mortierellomycetes</taxon>
        <taxon>Mortierellales</taxon>
        <taxon>Mortierellaceae</taxon>
        <taxon>Entomortierella</taxon>
    </lineage>
</organism>